<accession>A0AAD4L845</accession>
<evidence type="ECO:0000313" key="1">
    <source>
        <dbReference type="EMBL" id="KAH8705649.1"/>
    </source>
</evidence>
<organism evidence="1 2">
    <name type="scientific">Talaromyces proteolyticus</name>
    <dbReference type="NCBI Taxonomy" id="1131652"/>
    <lineage>
        <taxon>Eukaryota</taxon>
        <taxon>Fungi</taxon>
        <taxon>Dikarya</taxon>
        <taxon>Ascomycota</taxon>
        <taxon>Pezizomycotina</taxon>
        <taxon>Eurotiomycetes</taxon>
        <taxon>Eurotiomycetidae</taxon>
        <taxon>Eurotiales</taxon>
        <taxon>Trichocomaceae</taxon>
        <taxon>Talaromyces</taxon>
        <taxon>Talaromyces sect. Bacilispori</taxon>
    </lineage>
</organism>
<gene>
    <name evidence="1" type="ORF">BGW36DRAFT_354047</name>
</gene>
<reference evidence="1" key="1">
    <citation type="submission" date="2021-12" db="EMBL/GenBank/DDBJ databases">
        <title>Convergent genome expansion in fungi linked to evolution of root-endophyte symbiosis.</title>
        <authorList>
            <consortium name="DOE Joint Genome Institute"/>
            <person name="Ke Y.-H."/>
            <person name="Bonito G."/>
            <person name="Liao H.-L."/>
            <person name="Looney B."/>
            <person name="Rojas-Flechas A."/>
            <person name="Nash J."/>
            <person name="Hameed K."/>
            <person name="Schadt C."/>
            <person name="Martin F."/>
            <person name="Crous P.W."/>
            <person name="Miettinen O."/>
            <person name="Magnuson J.K."/>
            <person name="Labbe J."/>
            <person name="Jacobson D."/>
            <person name="Doktycz M.J."/>
            <person name="Veneault-Fourrey C."/>
            <person name="Kuo A."/>
            <person name="Mondo S."/>
            <person name="Calhoun S."/>
            <person name="Riley R."/>
            <person name="Ohm R."/>
            <person name="LaButti K."/>
            <person name="Andreopoulos B."/>
            <person name="Pangilinan J."/>
            <person name="Nolan M."/>
            <person name="Tritt A."/>
            <person name="Clum A."/>
            <person name="Lipzen A."/>
            <person name="Daum C."/>
            <person name="Barry K."/>
            <person name="Grigoriev I.V."/>
            <person name="Vilgalys R."/>
        </authorList>
    </citation>
    <scope>NUCLEOTIDE SEQUENCE</scope>
    <source>
        <strain evidence="1">PMI_201</strain>
    </source>
</reference>
<evidence type="ECO:0000313" key="2">
    <source>
        <dbReference type="Proteomes" id="UP001201262"/>
    </source>
</evidence>
<sequence>MIEKELENTQSIVVKLRAENHEIHLIAKKVRAFTHLNGLFSAILTYRKFFGIFKEREKAIIKSIISQSYCSEEYHLGLSEIFAALVFVVRHRFVDRDTAQAAFKRCWGHLKDLQFEQLLIPVGRGLASSYVLDDRSFDAICLLTKIHGRSQPFG</sequence>
<dbReference type="GeneID" id="70243776"/>
<dbReference type="RefSeq" id="XP_046078270.1">
    <property type="nucleotide sequence ID" value="XM_046213489.1"/>
</dbReference>
<dbReference type="EMBL" id="JAJTJA010000001">
    <property type="protein sequence ID" value="KAH8705649.1"/>
    <property type="molecule type" value="Genomic_DNA"/>
</dbReference>
<name>A0AAD4L845_9EURO</name>
<keyword evidence="2" id="KW-1185">Reference proteome</keyword>
<dbReference type="Proteomes" id="UP001201262">
    <property type="component" value="Unassembled WGS sequence"/>
</dbReference>
<proteinExistence type="predicted"/>
<comment type="caution">
    <text evidence="1">The sequence shown here is derived from an EMBL/GenBank/DDBJ whole genome shotgun (WGS) entry which is preliminary data.</text>
</comment>
<dbReference type="AlphaFoldDB" id="A0AAD4L845"/>
<protein>
    <submittedName>
        <fullName evidence="1">Uncharacterized protein</fullName>
    </submittedName>
</protein>